<keyword evidence="2" id="KW-1133">Transmembrane helix</keyword>
<feature type="region of interest" description="Disordered" evidence="1">
    <location>
        <begin position="126"/>
        <end position="149"/>
    </location>
</feature>
<dbReference type="EMBL" id="CP112887">
    <property type="protein sequence ID" value="WBW59813.1"/>
    <property type="molecule type" value="Genomic_DNA"/>
</dbReference>
<organism evidence="3 4">
    <name type="scientific">Klebsiella electrica</name>
    <dbReference type="NCBI Taxonomy" id="1259973"/>
    <lineage>
        <taxon>Bacteria</taxon>
        <taxon>Pseudomonadati</taxon>
        <taxon>Pseudomonadota</taxon>
        <taxon>Gammaproteobacteria</taxon>
        <taxon>Enterobacterales</taxon>
        <taxon>Enterobacteriaceae</taxon>
        <taxon>Klebsiella/Raoultella group</taxon>
        <taxon>Klebsiella</taxon>
    </lineage>
</organism>
<dbReference type="RefSeq" id="WP_271207084.1">
    <property type="nucleotide sequence ID" value="NZ_CP112887.1"/>
</dbReference>
<proteinExistence type="predicted"/>
<gene>
    <name evidence="3" type="ORF">OR613_17465</name>
</gene>
<evidence type="ECO:0000256" key="1">
    <source>
        <dbReference type="SAM" id="MobiDB-lite"/>
    </source>
</evidence>
<evidence type="ECO:0000313" key="4">
    <source>
        <dbReference type="Proteomes" id="UP001210130"/>
    </source>
</evidence>
<keyword evidence="2" id="KW-0812">Transmembrane</keyword>
<reference evidence="3 4" key="1">
    <citation type="journal article" date="2023" name="Microbiol. Resour. Announc.">
        <title>Complete Genome Sequence of the First Colistin-Resistant Raoultella electrica Strain.</title>
        <authorList>
            <person name="Aldeia C."/>
            <person name="Campos-Madueno E.I."/>
            <person name="Sendi P."/>
            <person name="Endimiani A."/>
        </authorList>
    </citation>
    <scope>NUCLEOTIDE SEQUENCE [LARGE SCALE GENOMIC DNA]</scope>
    <source>
        <strain evidence="3 4">S2-IND-01-C</strain>
    </source>
</reference>
<dbReference type="AlphaFoldDB" id="A0AAJ5UDC9"/>
<keyword evidence="2" id="KW-0472">Membrane</keyword>
<evidence type="ECO:0000256" key="2">
    <source>
        <dbReference type="SAM" id="Phobius"/>
    </source>
</evidence>
<name>A0AAJ5UDC9_9ENTR</name>
<evidence type="ECO:0000313" key="3">
    <source>
        <dbReference type="EMBL" id="WBW59813.1"/>
    </source>
</evidence>
<dbReference type="Proteomes" id="UP001210130">
    <property type="component" value="Chromosome"/>
</dbReference>
<protein>
    <submittedName>
        <fullName evidence="3">Uncharacterized protein</fullName>
    </submittedName>
</protein>
<keyword evidence="4" id="KW-1185">Reference proteome</keyword>
<sequence length="149" mass="16083">MTPTDWIKLIVRYLLLAVSGLGMLWLIWHQGYERGAGDVRLEVANQKTREAGDALNQFIEGAKQLTAEANKASNALAAQVAARQTADEQSNRELKDALKKTASQRVMCVFDDGVMQLLREARQRAATAAADGLSGGDDRKVPATGGSGR</sequence>
<accession>A0AAJ5UDC9</accession>
<feature type="transmembrane region" description="Helical" evidence="2">
    <location>
        <begin position="6"/>
        <end position="28"/>
    </location>
</feature>